<evidence type="ECO:0000256" key="9">
    <source>
        <dbReference type="ARBA" id="ARBA00023134"/>
    </source>
</evidence>
<keyword evidence="8 10" id="KW-0630">Potassium</keyword>
<evidence type="ECO:0000256" key="10">
    <source>
        <dbReference type="HAMAP-Rule" id="MF_00379"/>
    </source>
</evidence>
<dbReference type="Gene3D" id="3.40.50.300">
    <property type="entry name" value="P-loop containing nucleotide triphosphate hydrolases"/>
    <property type="match status" value="1"/>
</dbReference>
<keyword evidence="4 10" id="KW-0479">Metal-binding</keyword>
<feature type="binding site" evidence="10">
    <location>
        <position position="252"/>
    </location>
    <ligand>
        <name>K(+)</name>
        <dbReference type="ChEBI" id="CHEBI:29103"/>
    </ligand>
</feature>
<feature type="binding site" evidence="10">
    <location>
        <position position="23"/>
    </location>
    <ligand>
        <name>(6S)-5-formyl-5,6,7,8-tetrahydrofolate</name>
        <dbReference type="ChEBI" id="CHEBI:57457"/>
    </ligand>
</feature>
<evidence type="ECO:0000313" key="15">
    <source>
        <dbReference type="Proteomes" id="UP000255517"/>
    </source>
</evidence>
<feature type="binding site" evidence="10">
    <location>
        <position position="231"/>
    </location>
    <ligand>
        <name>K(+)</name>
        <dbReference type="ChEBI" id="CHEBI:29103"/>
    </ligand>
</feature>
<comment type="similarity">
    <text evidence="1 10 11">Belongs to the TRAFAC class TrmE-Era-EngA-EngB-Septin-like GTPase superfamily. TrmE GTPase family.</text>
</comment>
<dbReference type="OrthoDB" id="9805918at2"/>
<evidence type="ECO:0000256" key="12">
    <source>
        <dbReference type="SAM" id="Coils"/>
    </source>
</evidence>
<dbReference type="GO" id="GO:0030488">
    <property type="term" value="P:tRNA methylation"/>
    <property type="evidence" value="ECO:0007669"/>
    <property type="project" value="TreeGrafter"/>
</dbReference>
<feature type="binding site" evidence="10">
    <location>
        <position position="235"/>
    </location>
    <ligand>
        <name>Mg(2+)</name>
        <dbReference type="ChEBI" id="CHEBI:18420"/>
    </ligand>
</feature>
<evidence type="ECO:0000256" key="4">
    <source>
        <dbReference type="ARBA" id="ARBA00022723"/>
    </source>
</evidence>
<dbReference type="NCBIfam" id="TIGR00231">
    <property type="entry name" value="small_GTP"/>
    <property type="match status" value="1"/>
</dbReference>
<comment type="subunit">
    <text evidence="10">Homodimer. Heterotetramer of two MnmE and two MnmG subunits.</text>
</comment>
<keyword evidence="3 10" id="KW-0819">tRNA processing</keyword>
<accession>A0A379C6K9</accession>
<dbReference type="AlphaFoldDB" id="A0A379C6K9"/>
<dbReference type="NCBIfam" id="TIGR00450">
    <property type="entry name" value="mnmE_trmE_thdF"/>
    <property type="match status" value="1"/>
</dbReference>
<dbReference type="Proteomes" id="UP000255517">
    <property type="component" value="Unassembled WGS sequence"/>
</dbReference>
<dbReference type="Gene3D" id="3.30.1360.120">
    <property type="entry name" value="Probable tRNA modification gtpase trme, domain 1"/>
    <property type="match status" value="1"/>
</dbReference>
<dbReference type="Pfam" id="PF10396">
    <property type="entry name" value="TrmE_N"/>
    <property type="match status" value="1"/>
</dbReference>
<dbReference type="InterPro" id="IPR025867">
    <property type="entry name" value="MnmE_helical"/>
</dbReference>
<dbReference type="RefSeq" id="WP_009346140.1">
    <property type="nucleotide sequence ID" value="NZ_CAMUOS010000005.1"/>
</dbReference>
<feature type="binding site" evidence="10">
    <location>
        <begin position="250"/>
        <end position="256"/>
    </location>
    <ligand>
        <name>GTP</name>
        <dbReference type="ChEBI" id="CHEBI:37565"/>
    </ligand>
</feature>
<name>A0A379C6K9_9FIRM</name>
<comment type="caution">
    <text evidence="10">Lacks conserved residue(s) required for the propagation of feature annotation.</text>
</comment>
<dbReference type="Pfam" id="PF01926">
    <property type="entry name" value="MMR_HSR1"/>
    <property type="match status" value="1"/>
</dbReference>
<gene>
    <name evidence="10 14" type="primary">mnmE</name>
    <name evidence="10" type="synonym">trmE</name>
    <name evidence="14" type="ORF">NCTC13149_01825</name>
</gene>
<evidence type="ECO:0000256" key="8">
    <source>
        <dbReference type="ARBA" id="ARBA00022958"/>
    </source>
</evidence>
<dbReference type="InterPro" id="IPR027368">
    <property type="entry name" value="MnmE_dom2"/>
</dbReference>
<feature type="binding site" evidence="10">
    <location>
        <position position="125"/>
    </location>
    <ligand>
        <name>(6S)-5-formyl-5,6,7,8-tetrahydrofolate</name>
        <dbReference type="ChEBI" id="CHEBI:57457"/>
    </ligand>
</feature>
<evidence type="ECO:0000256" key="1">
    <source>
        <dbReference type="ARBA" id="ARBA00011043"/>
    </source>
</evidence>
<feature type="binding site" evidence="10">
    <location>
        <position position="459"/>
    </location>
    <ligand>
        <name>(6S)-5-formyl-5,6,7,8-tetrahydrofolate</name>
        <dbReference type="ChEBI" id="CHEBI:57457"/>
    </ligand>
</feature>
<evidence type="ECO:0000256" key="3">
    <source>
        <dbReference type="ARBA" id="ARBA00022694"/>
    </source>
</evidence>
<dbReference type="InterPro" id="IPR027417">
    <property type="entry name" value="P-loop_NTPase"/>
</dbReference>
<protein>
    <recommendedName>
        <fullName evidence="10">tRNA modification GTPase MnmE</fullName>
        <ecNumber evidence="10">3.6.-.-</ecNumber>
    </recommendedName>
</protein>
<dbReference type="GO" id="GO:0003924">
    <property type="term" value="F:GTPase activity"/>
    <property type="evidence" value="ECO:0007669"/>
    <property type="project" value="UniProtKB-UniRule"/>
</dbReference>
<dbReference type="PROSITE" id="PS51709">
    <property type="entry name" value="G_TRME"/>
    <property type="match status" value="1"/>
</dbReference>
<dbReference type="GO" id="GO:0005525">
    <property type="term" value="F:GTP binding"/>
    <property type="evidence" value="ECO:0007669"/>
    <property type="project" value="UniProtKB-UniRule"/>
</dbReference>
<comment type="cofactor">
    <cofactor evidence="10">
        <name>K(+)</name>
        <dbReference type="ChEBI" id="CHEBI:29103"/>
    </cofactor>
    <text evidence="10">Binds 1 potassium ion per subunit.</text>
</comment>
<dbReference type="InterPro" id="IPR031168">
    <property type="entry name" value="G_TrmE"/>
</dbReference>
<dbReference type="Gene3D" id="1.20.120.430">
    <property type="entry name" value="tRNA modification GTPase MnmE domain 2"/>
    <property type="match status" value="1"/>
</dbReference>
<dbReference type="GO" id="GO:0046872">
    <property type="term" value="F:metal ion binding"/>
    <property type="evidence" value="ECO:0007669"/>
    <property type="project" value="UniProtKB-KW"/>
</dbReference>
<dbReference type="FunFam" id="3.40.50.300:FF:000494">
    <property type="entry name" value="tRNA modification GTPase MnmE"/>
    <property type="match status" value="1"/>
</dbReference>
<keyword evidence="12" id="KW-0175">Coiled coil</keyword>
<dbReference type="EMBL" id="UGSZ01000001">
    <property type="protein sequence ID" value="SUB57962.1"/>
    <property type="molecule type" value="Genomic_DNA"/>
</dbReference>
<keyword evidence="7 10" id="KW-0460">Magnesium</keyword>
<dbReference type="HAMAP" id="MF_00379">
    <property type="entry name" value="GTPase_MnmE"/>
    <property type="match status" value="1"/>
</dbReference>
<feature type="binding site" evidence="10">
    <location>
        <position position="256"/>
    </location>
    <ligand>
        <name>Mg(2+)</name>
        <dbReference type="ChEBI" id="CHEBI:18420"/>
    </ligand>
</feature>
<dbReference type="GO" id="GO:0002098">
    <property type="term" value="P:tRNA wobble uridine modification"/>
    <property type="evidence" value="ECO:0007669"/>
    <property type="project" value="TreeGrafter"/>
</dbReference>
<dbReference type="NCBIfam" id="NF003661">
    <property type="entry name" value="PRK05291.1-3"/>
    <property type="match status" value="1"/>
</dbReference>
<feature type="binding site" evidence="10">
    <location>
        <begin position="275"/>
        <end position="278"/>
    </location>
    <ligand>
        <name>GTP</name>
        <dbReference type="ChEBI" id="CHEBI:37565"/>
    </ligand>
</feature>
<dbReference type="PANTHER" id="PTHR42714">
    <property type="entry name" value="TRNA MODIFICATION GTPASE GTPBP3"/>
    <property type="match status" value="1"/>
</dbReference>
<evidence type="ECO:0000256" key="7">
    <source>
        <dbReference type="ARBA" id="ARBA00022842"/>
    </source>
</evidence>
<feature type="binding site" evidence="10">
    <location>
        <position position="255"/>
    </location>
    <ligand>
        <name>K(+)</name>
        <dbReference type="ChEBI" id="CHEBI:29103"/>
    </ligand>
</feature>
<comment type="subcellular location">
    <subcellularLocation>
        <location evidence="10">Cytoplasm</location>
    </subcellularLocation>
</comment>
<dbReference type="SUPFAM" id="SSF52540">
    <property type="entry name" value="P-loop containing nucleoside triphosphate hydrolases"/>
    <property type="match status" value="1"/>
</dbReference>
<dbReference type="FunFam" id="3.30.1360.120:FF:000003">
    <property type="entry name" value="tRNA modification GTPase MnmE"/>
    <property type="match status" value="1"/>
</dbReference>
<dbReference type="InterPro" id="IPR027266">
    <property type="entry name" value="TrmE/GcvT-like"/>
</dbReference>
<keyword evidence="5 10" id="KW-0547">Nucleotide-binding</keyword>
<organism evidence="14 15">
    <name type="scientific">Peptoniphilus lacrimalis</name>
    <dbReference type="NCBI Taxonomy" id="33031"/>
    <lineage>
        <taxon>Bacteria</taxon>
        <taxon>Bacillati</taxon>
        <taxon>Bacillota</taxon>
        <taxon>Tissierellia</taxon>
        <taxon>Tissierellales</taxon>
        <taxon>Peptoniphilaceae</taxon>
        <taxon>Peptoniphilus</taxon>
    </lineage>
</organism>
<dbReference type="EC" id="3.6.-.-" evidence="10"/>
<dbReference type="InterPro" id="IPR006073">
    <property type="entry name" value="GTP-bd"/>
</dbReference>
<dbReference type="InterPro" id="IPR018948">
    <property type="entry name" value="GTP-bd_TrmE_N"/>
</dbReference>
<dbReference type="CDD" id="cd04164">
    <property type="entry name" value="trmE"/>
    <property type="match status" value="1"/>
</dbReference>
<dbReference type="InterPro" id="IPR004520">
    <property type="entry name" value="GTPase_MnmE"/>
</dbReference>
<evidence type="ECO:0000256" key="2">
    <source>
        <dbReference type="ARBA" id="ARBA00022490"/>
    </source>
</evidence>
<dbReference type="STRING" id="1122949.GCA_000378725_00067"/>
<dbReference type="Pfam" id="PF12631">
    <property type="entry name" value="MnmE_helical"/>
    <property type="match status" value="1"/>
</dbReference>
<feature type="coiled-coil region" evidence="12">
    <location>
        <begin position="398"/>
        <end position="441"/>
    </location>
</feature>
<reference evidence="14 15" key="1">
    <citation type="submission" date="2018-06" db="EMBL/GenBank/DDBJ databases">
        <authorList>
            <consortium name="Pathogen Informatics"/>
            <person name="Doyle S."/>
        </authorList>
    </citation>
    <scope>NUCLEOTIDE SEQUENCE [LARGE SCALE GENOMIC DNA]</scope>
    <source>
        <strain evidence="14 15">NCTC13149</strain>
    </source>
</reference>
<dbReference type="PANTHER" id="PTHR42714:SF2">
    <property type="entry name" value="TRNA MODIFICATION GTPASE GTPBP3, MITOCHONDRIAL"/>
    <property type="match status" value="1"/>
</dbReference>
<dbReference type="CDD" id="cd14858">
    <property type="entry name" value="TrmE_N"/>
    <property type="match status" value="1"/>
</dbReference>
<sequence>MDTYDTIAAISTAVGEAGIAIVRTSGDNSVEIVDKIFKAKSKKKLKDSENRKFIYGHIYDNDKIIDEVLAVKMLGPHSYSGENIVEIHCHGGIVAVRRILNLLLANGARLAQKGEFTKRGFLNGRIDLSQAEAVIDLIKAKTEDSFDISMKQLKGSISKEVEKIEKNLVGMQALIVANIDFPEDEVEDATYDELKRRNDEITLNIRELLNNAGRGKLLREGINTLILGKPNVGKSSLLNGMLKYERAIVTDIPGTTRDTIEDYINLDGLLLKVTDTAGIRQTDDEVEKIGVKIARDKIKEADLVIVIFDLSRPFNKDDREILDLIQNKKALFIMNKDDLQARVSDEDIKELLNDRDYLKLSVRNPEEIKLVENAIKDMFFSGEIIQKDQVYVNNIRHIDALKKALKTMEETRLDLENEVFLDLVEVNLEEALEEISKITGEITTEDVLDRVFSEFCIGK</sequence>
<evidence type="ECO:0000256" key="11">
    <source>
        <dbReference type="RuleBase" id="RU003313"/>
    </source>
</evidence>
<feature type="binding site" evidence="10">
    <location>
        <begin position="231"/>
        <end position="236"/>
    </location>
    <ligand>
        <name>GTP</name>
        <dbReference type="ChEBI" id="CHEBI:37565"/>
    </ligand>
</feature>
<dbReference type="GO" id="GO:0005829">
    <property type="term" value="C:cytosol"/>
    <property type="evidence" value="ECO:0007669"/>
    <property type="project" value="TreeGrafter"/>
</dbReference>
<dbReference type="SUPFAM" id="SSF116878">
    <property type="entry name" value="TrmE connector domain"/>
    <property type="match status" value="1"/>
</dbReference>
<comment type="function">
    <text evidence="10">Exhibits a very high intrinsic GTPase hydrolysis rate. Involved in the addition of a carboxymethylaminomethyl (cmnm) group at the wobble position (U34) of certain tRNAs, forming tRNA-cmnm(5)s(2)U34.</text>
</comment>
<evidence type="ECO:0000259" key="13">
    <source>
        <dbReference type="PROSITE" id="PS51709"/>
    </source>
</evidence>
<dbReference type="GO" id="GO:0042802">
    <property type="term" value="F:identical protein binding"/>
    <property type="evidence" value="ECO:0007669"/>
    <property type="project" value="UniProtKB-ARBA"/>
</dbReference>
<keyword evidence="6 10" id="KW-0378">Hydrolase</keyword>
<proteinExistence type="inferred from homology"/>
<evidence type="ECO:0000256" key="5">
    <source>
        <dbReference type="ARBA" id="ARBA00022741"/>
    </source>
</evidence>
<dbReference type="InterPro" id="IPR005225">
    <property type="entry name" value="Small_GTP-bd"/>
</dbReference>
<evidence type="ECO:0000313" key="14">
    <source>
        <dbReference type="EMBL" id="SUB57962.1"/>
    </source>
</evidence>
<feature type="domain" description="TrmE-type G" evidence="13">
    <location>
        <begin position="221"/>
        <end position="380"/>
    </location>
</feature>
<feature type="binding site" evidence="10">
    <location>
        <position position="250"/>
    </location>
    <ligand>
        <name>K(+)</name>
        <dbReference type="ChEBI" id="CHEBI:29103"/>
    </ligand>
</feature>
<keyword evidence="2 10" id="KW-0963">Cytoplasm</keyword>
<keyword evidence="9 10" id="KW-0342">GTP-binding</keyword>
<evidence type="ECO:0000256" key="6">
    <source>
        <dbReference type="ARBA" id="ARBA00022801"/>
    </source>
</evidence>
<feature type="binding site" evidence="10">
    <location>
        <position position="86"/>
    </location>
    <ligand>
        <name>(6S)-5-formyl-5,6,7,8-tetrahydrofolate</name>
        <dbReference type="ChEBI" id="CHEBI:57457"/>
    </ligand>
</feature>